<gene>
    <name evidence="2" type="ORF">J3D65DRAFT_626472</name>
</gene>
<sequence length="157" mass="17733">MSGDVLTRAINTADLERLQTVLINICQESEVSKALVSKQLLTETSDSDESTTKNQKESAPPRGKKRPRYAVCSLCREEFDVTQNSKTACKYHDEELEPTDDDFWADHDEDCHGPIDDEENKVNFPEGFVWSCCEGQADSEGCKTGWHEEKTNSGRRL</sequence>
<organism evidence="2 3">
    <name type="scientific">Phyllosticta citribraziliensis</name>
    <dbReference type="NCBI Taxonomy" id="989973"/>
    <lineage>
        <taxon>Eukaryota</taxon>
        <taxon>Fungi</taxon>
        <taxon>Dikarya</taxon>
        <taxon>Ascomycota</taxon>
        <taxon>Pezizomycotina</taxon>
        <taxon>Dothideomycetes</taxon>
        <taxon>Dothideomycetes incertae sedis</taxon>
        <taxon>Botryosphaeriales</taxon>
        <taxon>Phyllostictaceae</taxon>
        <taxon>Phyllosticta</taxon>
    </lineage>
</organism>
<dbReference type="GeneID" id="92033348"/>
<protein>
    <recommendedName>
        <fullName evidence="4">C2H2-type domain-containing protein</fullName>
    </recommendedName>
</protein>
<evidence type="ECO:0000256" key="1">
    <source>
        <dbReference type="SAM" id="MobiDB-lite"/>
    </source>
</evidence>
<dbReference type="Proteomes" id="UP001360953">
    <property type="component" value="Unassembled WGS sequence"/>
</dbReference>
<dbReference type="RefSeq" id="XP_066654266.1">
    <property type="nucleotide sequence ID" value="XM_066800442.1"/>
</dbReference>
<feature type="compositionally biased region" description="Basic and acidic residues" evidence="1">
    <location>
        <begin position="145"/>
        <end position="157"/>
    </location>
</feature>
<name>A0ABR1LM86_9PEZI</name>
<dbReference type="PANTHER" id="PTHR38167:SF1">
    <property type="entry name" value="C2H2-TYPE DOMAIN-CONTAINING PROTEIN"/>
    <property type="match status" value="1"/>
</dbReference>
<keyword evidence="3" id="KW-1185">Reference proteome</keyword>
<evidence type="ECO:0000313" key="2">
    <source>
        <dbReference type="EMBL" id="KAK7535850.1"/>
    </source>
</evidence>
<feature type="region of interest" description="Disordered" evidence="1">
    <location>
        <begin position="41"/>
        <end position="67"/>
    </location>
</feature>
<comment type="caution">
    <text evidence="2">The sequence shown here is derived from an EMBL/GenBank/DDBJ whole genome shotgun (WGS) entry which is preliminary data.</text>
</comment>
<evidence type="ECO:0000313" key="3">
    <source>
        <dbReference type="Proteomes" id="UP001360953"/>
    </source>
</evidence>
<dbReference type="EMBL" id="JBBPEH010000007">
    <property type="protein sequence ID" value="KAK7535850.1"/>
    <property type="molecule type" value="Genomic_DNA"/>
</dbReference>
<accession>A0ABR1LM86</accession>
<feature type="region of interest" description="Disordered" evidence="1">
    <location>
        <begin position="138"/>
        <end position="157"/>
    </location>
</feature>
<dbReference type="PANTHER" id="PTHR38167">
    <property type="entry name" value="C2H2-TYPE DOMAIN-CONTAINING PROTEIN"/>
    <property type="match status" value="1"/>
</dbReference>
<reference evidence="2 3" key="1">
    <citation type="submission" date="2024-04" db="EMBL/GenBank/DDBJ databases">
        <title>Phyllosticta paracitricarpa is synonymous to the EU quarantine fungus P. citricarpa based on phylogenomic analyses.</title>
        <authorList>
            <consortium name="Lawrence Berkeley National Laboratory"/>
            <person name="Van ingen-buijs V.A."/>
            <person name="Van westerhoven A.C."/>
            <person name="Haridas S."/>
            <person name="Skiadas P."/>
            <person name="Martin F."/>
            <person name="Groenewald J.Z."/>
            <person name="Crous P.W."/>
            <person name="Seidl M.F."/>
        </authorList>
    </citation>
    <scope>NUCLEOTIDE SEQUENCE [LARGE SCALE GENOMIC DNA]</scope>
    <source>
        <strain evidence="2 3">CPC 17464</strain>
    </source>
</reference>
<proteinExistence type="predicted"/>
<evidence type="ECO:0008006" key="4">
    <source>
        <dbReference type="Google" id="ProtNLM"/>
    </source>
</evidence>